<dbReference type="Proteomes" id="UP000516148">
    <property type="component" value="Chromosome"/>
</dbReference>
<dbReference type="RefSeq" id="WP_187760126.1">
    <property type="nucleotide sequence ID" value="NZ_CP061038.1"/>
</dbReference>
<evidence type="ECO:0000313" key="3">
    <source>
        <dbReference type="Proteomes" id="UP000516148"/>
    </source>
</evidence>
<sequence length="163" mass="18267">MSDRVVTNPVKMAENWRIAMMSICNQFLTAHRIFTQPKDLNPTELIIYLTISVANVQKLMRERSIPGEYAATAILPREWVVPISRNAIASASGLPRETVRRHVGRMVESGLLIEDERGGVTQPPGVIQNLGLEPLLESLMTEFARTTEALLRIGVIEVRPDQH</sequence>
<dbReference type="GO" id="GO:0003677">
    <property type="term" value="F:DNA binding"/>
    <property type="evidence" value="ECO:0007669"/>
    <property type="project" value="InterPro"/>
</dbReference>
<gene>
    <name evidence="2" type="ORF">H3Z74_13280</name>
</gene>
<feature type="domain" description="HTH crp-type" evidence="1">
    <location>
        <begin position="82"/>
        <end position="112"/>
    </location>
</feature>
<dbReference type="EMBL" id="CP061038">
    <property type="protein sequence ID" value="QNQ07779.1"/>
    <property type="molecule type" value="Genomic_DNA"/>
</dbReference>
<proteinExistence type="predicted"/>
<dbReference type="AlphaFoldDB" id="A0A7H0LDM6"/>
<name>A0A7H0LDM6_9SPHN</name>
<dbReference type="GO" id="GO:0006355">
    <property type="term" value="P:regulation of DNA-templated transcription"/>
    <property type="evidence" value="ECO:0007669"/>
    <property type="project" value="InterPro"/>
</dbReference>
<organism evidence="2 3">
    <name type="scientific">Sphingomonas alpina</name>
    <dbReference type="NCBI Taxonomy" id="653931"/>
    <lineage>
        <taxon>Bacteria</taxon>
        <taxon>Pseudomonadati</taxon>
        <taxon>Pseudomonadota</taxon>
        <taxon>Alphaproteobacteria</taxon>
        <taxon>Sphingomonadales</taxon>
        <taxon>Sphingomonadaceae</taxon>
        <taxon>Sphingomonas</taxon>
    </lineage>
</organism>
<evidence type="ECO:0000313" key="2">
    <source>
        <dbReference type="EMBL" id="QNQ07779.1"/>
    </source>
</evidence>
<protein>
    <recommendedName>
        <fullName evidence="1">HTH crp-type domain-containing protein</fullName>
    </recommendedName>
</protein>
<dbReference type="Pfam" id="PF00325">
    <property type="entry name" value="Crp"/>
    <property type="match status" value="1"/>
</dbReference>
<dbReference type="InterPro" id="IPR012318">
    <property type="entry name" value="HTH_CRP"/>
</dbReference>
<evidence type="ECO:0000259" key="1">
    <source>
        <dbReference type="Pfam" id="PF00325"/>
    </source>
</evidence>
<accession>A0A7H0LDM6</accession>
<dbReference type="Gene3D" id="1.10.10.10">
    <property type="entry name" value="Winged helix-like DNA-binding domain superfamily/Winged helix DNA-binding domain"/>
    <property type="match status" value="1"/>
</dbReference>
<reference evidence="2 3" key="1">
    <citation type="submission" date="2020-09" db="EMBL/GenBank/DDBJ databases">
        <title>Sphingomonas sp., a new species isolated from pork steak.</title>
        <authorList>
            <person name="Heidler von Heilborn D."/>
        </authorList>
    </citation>
    <scope>NUCLEOTIDE SEQUENCE [LARGE SCALE GENOMIC DNA]</scope>
    <source>
        <strain evidence="3">S8-3T</strain>
    </source>
</reference>
<dbReference type="InterPro" id="IPR036388">
    <property type="entry name" value="WH-like_DNA-bd_sf"/>
</dbReference>
<dbReference type="KEGG" id="spap:H3Z74_13280"/>
<dbReference type="InterPro" id="IPR036390">
    <property type="entry name" value="WH_DNA-bd_sf"/>
</dbReference>
<keyword evidence="3" id="KW-1185">Reference proteome</keyword>
<dbReference type="SUPFAM" id="SSF46785">
    <property type="entry name" value="Winged helix' DNA-binding domain"/>
    <property type="match status" value="1"/>
</dbReference>